<evidence type="ECO:0000313" key="14">
    <source>
        <dbReference type="EMBL" id="WCL93442.1"/>
    </source>
</evidence>
<evidence type="ECO:0000256" key="1">
    <source>
        <dbReference type="ARBA" id="ARBA00004383"/>
    </source>
</evidence>
<feature type="compositionally biased region" description="Pro residues" evidence="10">
    <location>
        <begin position="129"/>
        <end position="144"/>
    </location>
</feature>
<dbReference type="SUPFAM" id="SSF74653">
    <property type="entry name" value="TolA/TonB C-terminal domain"/>
    <property type="match status" value="1"/>
</dbReference>
<keyword evidence="5" id="KW-0997">Cell inner membrane</keyword>
<protein>
    <submittedName>
        <fullName evidence="14">Energy transducer TonB</fullName>
    </submittedName>
    <submittedName>
        <fullName evidence="13">Possible tonB protein</fullName>
    </submittedName>
</protein>
<dbReference type="GO" id="GO:0015031">
    <property type="term" value="P:protein transport"/>
    <property type="evidence" value="ECO:0007669"/>
    <property type="project" value="UniProtKB-KW"/>
</dbReference>
<keyword evidence="3" id="KW-0813">Transport</keyword>
<feature type="compositionally biased region" description="Basic and acidic residues" evidence="10">
    <location>
        <begin position="73"/>
        <end position="91"/>
    </location>
</feature>
<dbReference type="GO" id="GO:0098797">
    <property type="term" value="C:plasma membrane protein complex"/>
    <property type="evidence" value="ECO:0007669"/>
    <property type="project" value="TreeGrafter"/>
</dbReference>
<feature type="domain" description="TonB C-terminal" evidence="12">
    <location>
        <begin position="194"/>
        <end position="282"/>
    </location>
</feature>
<evidence type="ECO:0000256" key="5">
    <source>
        <dbReference type="ARBA" id="ARBA00022519"/>
    </source>
</evidence>
<comment type="similarity">
    <text evidence="2">Belongs to the TonB family.</text>
</comment>
<dbReference type="NCBIfam" id="TIGR01352">
    <property type="entry name" value="tonB_Cterm"/>
    <property type="match status" value="1"/>
</dbReference>
<comment type="subcellular location">
    <subcellularLocation>
        <location evidence="1">Cell inner membrane</location>
        <topology evidence="1">Single-pass membrane protein</topology>
        <orientation evidence="1">Periplasmic side</orientation>
    </subcellularLocation>
</comment>
<sequence length="282" mass="30394">MTDFNSSISRRTKALEMFGWSVAALLMMGAHAGAVAWMLLPDPVVPAEDSAPAAIMVDMAAVPEAIVTARTDISPDQKSADDSRPQAEQRQEPPPQLAEPPVEPNETAPVEQTKTEDRPPVVETAEVPLPRPEPPRAVTPPEPKPPPKKKQRSRPQRAAANSQAMRQAQLEARQSDRIAAAQTAFGGASQSPADWRSRLMAHLQRSKRSVSAAADQGRRRIAYVHFAIDQSGNVRSVRLVRSSGFAEIDREALALVQRASPVPPPPPGASRSLTVPVGFVSD</sequence>
<reference evidence="14" key="1">
    <citation type="submission" date="2003-07" db="EMBL/GenBank/DDBJ databases">
        <authorList>
            <consortium name="Rhodopseudomonas genome consortium"/>
            <person name="Larimer F."/>
            <person name="Harwood C."/>
        </authorList>
    </citation>
    <scope>NUCLEOTIDE SEQUENCE</scope>
    <source>
        <strain evidence="14">CGA009</strain>
    </source>
</reference>
<keyword evidence="15" id="KW-1185">Reference proteome</keyword>
<dbReference type="STRING" id="258594.RPA3276"/>
<evidence type="ECO:0000313" key="15">
    <source>
        <dbReference type="Proteomes" id="UP000001426"/>
    </source>
</evidence>
<feature type="region of interest" description="Disordered" evidence="10">
    <location>
        <begin position="258"/>
        <end position="282"/>
    </location>
</feature>
<dbReference type="Pfam" id="PF13103">
    <property type="entry name" value="TonB_2"/>
    <property type="match status" value="1"/>
</dbReference>
<accession>Q6N4R1</accession>
<evidence type="ECO:0000259" key="12">
    <source>
        <dbReference type="PROSITE" id="PS52015"/>
    </source>
</evidence>
<reference evidence="13 15" key="2">
    <citation type="journal article" date="2004" name="Nat. Biotechnol.">
        <title>Complete genome sequence of the metabolically versatile photosynthetic bacterium Rhodopseudomonas palustris.</title>
        <authorList>
            <person name="Larimer F.W."/>
            <person name="Chain P."/>
            <person name="Hauser L."/>
            <person name="Lamerdin J."/>
            <person name="Malfatti S."/>
            <person name="Do L."/>
            <person name="Land M.L."/>
            <person name="Pelletier D.A."/>
            <person name="Beatty J.T."/>
            <person name="Lang A.S."/>
            <person name="Tabita F.R."/>
            <person name="Gibson J.L."/>
            <person name="Hanson T.E."/>
            <person name="Bobst C."/>
            <person name="Torres J.L."/>
            <person name="Peres C."/>
            <person name="Harrison F.H."/>
            <person name="Gibson J."/>
            <person name="Harwood C.S."/>
        </authorList>
    </citation>
    <scope>NUCLEOTIDE SEQUENCE [LARGE SCALE GENOMIC DNA]</scope>
    <source>
        <strain evidence="15">ATCC BAA-98 / CGA009</strain>
        <strain evidence="13">CGA009</strain>
    </source>
</reference>
<name>Q6N4R1_RHOPA</name>
<dbReference type="InterPro" id="IPR037682">
    <property type="entry name" value="TonB_C"/>
</dbReference>
<dbReference type="GO" id="GO:0031992">
    <property type="term" value="F:energy transducer activity"/>
    <property type="evidence" value="ECO:0007669"/>
    <property type="project" value="TreeGrafter"/>
</dbReference>
<dbReference type="Gene3D" id="3.30.1150.10">
    <property type="match status" value="1"/>
</dbReference>
<dbReference type="EMBL" id="BX572603">
    <property type="protein sequence ID" value="CAE28717.1"/>
    <property type="molecule type" value="Genomic_DNA"/>
</dbReference>
<dbReference type="InterPro" id="IPR051045">
    <property type="entry name" value="TonB-dependent_transducer"/>
</dbReference>
<evidence type="ECO:0000256" key="2">
    <source>
        <dbReference type="ARBA" id="ARBA00006555"/>
    </source>
</evidence>
<dbReference type="HOGENOM" id="CLU_076333_2_0_5"/>
<organism evidence="13">
    <name type="scientific">Rhodopseudomonas palustris (strain ATCC BAA-98 / CGA009)</name>
    <dbReference type="NCBI Taxonomy" id="258594"/>
    <lineage>
        <taxon>Bacteria</taxon>
        <taxon>Pseudomonadati</taxon>
        <taxon>Pseudomonadota</taxon>
        <taxon>Alphaproteobacteria</taxon>
        <taxon>Hyphomicrobiales</taxon>
        <taxon>Nitrobacteraceae</taxon>
        <taxon>Rhodopseudomonas</taxon>
    </lineage>
</organism>
<feature type="region of interest" description="Disordered" evidence="10">
    <location>
        <begin position="70"/>
        <end position="197"/>
    </location>
</feature>
<evidence type="ECO:0000256" key="6">
    <source>
        <dbReference type="ARBA" id="ARBA00022692"/>
    </source>
</evidence>
<keyword evidence="8 11" id="KW-1133">Transmembrane helix</keyword>
<feature type="compositionally biased region" description="Pro residues" evidence="10">
    <location>
        <begin position="92"/>
        <end position="103"/>
    </location>
</feature>
<evidence type="ECO:0000256" key="3">
    <source>
        <dbReference type="ARBA" id="ARBA00022448"/>
    </source>
</evidence>
<keyword evidence="9 11" id="KW-0472">Membrane</keyword>
<reference evidence="14" key="3">
    <citation type="submission" date="2022-12" db="EMBL/GenBank/DDBJ databases">
        <title>Complete genome sequence of Rhodopseudomonas palustris CGA0092 and corrections to the R. palustris CGA009 genome sequence.</title>
        <authorList>
            <person name="Mazny B.R."/>
            <person name="Sheff O.F."/>
            <person name="LaSarre B."/>
            <person name="McKinlay A."/>
            <person name="McKinlay J.B."/>
        </authorList>
    </citation>
    <scope>NUCLEOTIDE SEQUENCE</scope>
    <source>
        <strain evidence="14">CGA009</strain>
    </source>
</reference>
<dbReference type="PANTHER" id="PTHR33446:SF2">
    <property type="entry name" value="PROTEIN TONB"/>
    <property type="match status" value="1"/>
</dbReference>
<evidence type="ECO:0000256" key="9">
    <source>
        <dbReference type="ARBA" id="ARBA00023136"/>
    </source>
</evidence>
<dbReference type="PROSITE" id="PS52015">
    <property type="entry name" value="TONB_CTD"/>
    <property type="match status" value="1"/>
</dbReference>
<dbReference type="PANTHER" id="PTHR33446">
    <property type="entry name" value="PROTEIN TONB-RELATED"/>
    <property type="match status" value="1"/>
</dbReference>
<feature type="transmembrane region" description="Helical" evidence="11">
    <location>
        <begin position="20"/>
        <end position="40"/>
    </location>
</feature>
<keyword evidence="4" id="KW-1003">Cell membrane</keyword>
<keyword evidence="7" id="KW-0653">Protein transport</keyword>
<dbReference type="RefSeq" id="WP_011158819.1">
    <property type="nucleotide sequence ID" value="NZ_CP116810.1"/>
</dbReference>
<evidence type="ECO:0000256" key="8">
    <source>
        <dbReference type="ARBA" id="ARBA00022989"/>
    </source>
</evidence>
<evidence type="ECO:0000256" key="10">
    <source>
        <dbReference type="SAM" id="MobiDB-lite"/>
    </source>
</evidence>
<gene>
    <name evidence="13" type="ordered locus">RPA3276</name>
    <name evidence="14" type="ORF">TX73_016935</name>
</gene>
<dbReference type="eggNOG" id="COG0810">
    <property type="taxonomic scope" value="Bacteria"/>
</dbReference>
<keyword evidence="6 11" id="KW-0812">Transmembrane</keyword>
<dbReference type="InterPro" id="IPR006260">
    <property type="entry name" value="TonB/TolA_C"/>
</dbReference>
<evidence type="ECO:0000256" key="4">
    <source>
        <dbReference type="ARBA" id="ARBA00022475"/>
    </source>
</evidence>
<dbReference type="GeneID" id="66894362"/>
<evidence type="ECO:0000256" key="11">
    <source>
        <dbReference type="SAM" id="Phobius"/>
    </source>
</evidence>
<dbReference type="GO" id="GO:0055085">
    <property type="term" value="P:transmembrane transport"/>
    <property type="evidence" value="ECO:0007669"/>
    <property type="project" value="InterPro"/>
</dbReference>
<evidence type="ECO:0000313" key="13">
    <source>
        <dbReference type="EMBL" id="CAE28717.1"/>
    </source>
</evidence>
<feature type="compositionally biased region" description="Basic residues" evidence="10">
    <location>
        <begin position="146"/>
        <end position="155"/>
    </location>
</feature>
<proteinExistence type="inferred from homology"/>
<dbReference type="Proteomes" id="UP000001426">
    <property type="component" value="Chromosome"/>
</dbReference>
<dbReference type="EMBL" id="CP116810">
    <property type="protein sequence ID" value="WCL93442.1"/>
    <property type="molecule type" value="Genomic_DNA"/>
</dbReference>
<dbReference type="KEGG" id="rpa:TX73_016935"/>
<evidence type="ECO:0000256" key="7">
    <source>
        <dbReference type="ARBA" id="ARBA00022927"/>
    </source>
</evidence>
<dbReference type="AlphaFoldDB" id="Q6N4R1"/>